<protein>
    <submittedName>
        <fullName evidence="1">Uncharacterized protein</fullName>
    </submittedName>
</protein>
<reference evidence="1 2" key="1">
    <citation type="submission" date="2016-07" db="EMBL/GenBank/DDBJ databases">
        <title>Draft genome sequence of Prauserella muralis DSM 45305, isolated from a mould-covered wall in an indoor environment.</title>
        <authorList>
            <person name="Ruckert C."/>
            <person name="Albersmeier A."/>
            <person name="Jiang C.-L."/>
            <person name="Jiang Y."/>
            <person name="Kalinowski J."/>
            <person name="Schneider O."/>
            <person name="Winkler A."/>
            <person name="Zotchev S.B."/>
        </authorList>
    </citation>
    <scope>NUCLEOTIDE SEQUENCE [LARGE SCALE GENOMIC DNA]</scope>
    <source>
        <strain evidence="1 2">DSM 45305</strain>
    </source>
</reference>
<proteinExistence type="predicted"/>
<dbReference type="GO" id="GO:0008757">
    <property type="term" value="F:S-adenosylmethionine-dependent methyltransferase activity"/>
    <property type="evidence" value="ECO:0007669"/>
    <property type="project" value="InterPro"/>
</dbReference>
<accession>A0A2V4BMN6</accession>
<dbReference type="EMBL" id="MASW01000001">
    <property type="protein sequence ID" value="PXY31913.1"/>
    <property type="molecule type" value="Genomic_DNA"/>
</dbReference>
<dbReference type="InterPro" id="IPR029063">
    <property type="entry name" value="SAM-dependent_MTases_sf"/>
</dbReference>
<dbReference type="InterPro" id="IPR013216">
    <property type="entry name" value="Methyltransf_11"/>
</dbReference>
<dbReference type="Gene3D" id="3.40.50.150">
    <property type="entry name" value="Vaccinia Virus protein VP39"/>
    <property type="match status" value="1"/>
</dbReference>
<gene>
    <name evidence="1" type="ORF">BAY60_06185</name>
</gene>
<keyword evidence="2" id="KW-1185">Reference proteome</keyword>
<comment type="caution">
    <text evidence="1">The sequence shown here is derived from an EMBL/GenBank/DDBJ whole genome shotgun (WGS) entry which is preliminary data.</text>
</comment>
<dbReference type="SUPFAM" id="SSF53335">
    <property type="entry name" value="S-adenosyl-L-methionine-dependent methyltransferases"/>
    <property type="match status" value="1"/>
</dbReference>
<dbReference type="InterPro" id="IPR038255">
    <property type="entry name" value="PBS_linker_sf"/>
</dbReference>
<dbReference type="Pfam" id="PF08241">
    <property type="entry name" value="Methyltransf_11"/>
    <property type="match status" value="1"/>
</dbReference>
<name>A0A2V4BMN6_9PSEU</name>
<dbReference type="PANTHER" id="PTHR43591:SF24">
    <property type="entry name" value="2-METHOXY-6-POLYPRENYL-1,4-BENZOQUINOL METHYLASE, MITOCHONDRIAL"/>
    <property type="match status" value="1"/>
</dbReference>
<dbReference type="Proteomes" id="UP000249915">
    <property type="component" value="Unassembled WGS sequence"/>
</dbReference>
<dbReference type="PANTHER" id="PTHR43591">
    <property type="entry name" value="METHYLTRANSFERASE"/>
    <property type="match status" value="1"/>
</dbReference>
<dbReference type="CDD" id="cd02440">
    <property type="entry name" value="AdoMet_MTases"/>
    <property type="match status" value="1"/>
</dbReference>
<organism evidence="1 2">
    <name type="scientific">Prauserella muralis</name>
    <dbReference type="NCBI Taxonomy" id="588067"/>
    <lineage>
        <taxon>Bacteria</taxon>
        <taxon>Bacillati</taxon>
        <taxon>Actinomycetota</taxon>
        <taxon>Actinomycetes</taxon>
        <taxon>Pseudonocardiales</taxon>
        <taxon>Pseudonocardiaceae</taxon>
        <taxon>Prauserella</taxon>
    </lineage>
</organism>
<evidence type="ECO:0000313" key="2">
    <source>
        <dbReference type="Proteomes" id="UP000249915"/>
    </source>
</evidence>
<evidence type="ECO:0000313" key="1">
    <source>
        <dbReference type="EMBL" id="PXY31913.1"/>
    </source>
</evidence>
<dbReference type="AlphaFoldDB" id="A0A2V4BMN6"/>
<dbReference type="Gene3D" id="1.10.3130.20">
    <property type="entry name" value="Phycobilisome linker domain"/>
    <property type="match status" value="1"/>
</dbReference>
<sequence>MVGRAYRLILGRPADQAGAAGYVRALRAGEISVADVCASLARSGEFAQRLRPPEPDDRPRAERDPSLIDVAELIRTTSIEELSEQAERYFRAVEDPDLLLAKPFKDISETPDLLVSFGQVLRGLRPLPGMTVLDFGAGTCWTSRFLAQLGCRVIALDVSPTALDLGRRLFERLPVLGSAPEPEFLVFDGHRIDLPDGSVDRILSFDAFHHVPNPADVIREMGRVLRPGGLAAFSEPGDRHSIQPQSQYEMRNFAVIENDVVIEDVWEWAQAAGFAELRLCLFESAPRWVDLATFHDVIAGREAETDFAGPARAAIADRRMFWLRREGAEAPDSREAEGLVAHLAMDDVRISTTDTAGTLIEGTCRVHNPGPRAWLPSGAPFGPVLLGVRVHLADQTSRDLARVPLPGNGVAAGESAAFPVRVEVPPQPEGAVAVEFDLVSERVTWFAVNGSPVVRFSLE</sequence>